<proteinExistence type="predicted"/>
<evidence type="ECO:0000313" key="3">
    <source>
        <dbReference type="Proteomes" id="UP000321750"/>
    </source>
</evidence>
<evidence type="ECO:0000313" key="2">
    <source>
        <dbReference type="EMBL" id="GEP10739.1"/>
    </source>
</evidence>
<dbReference type="AlphaFoldDB" id="A0A512JL97"/>
<sequence>MDRERREAAYRALMLLCLGISLGFSATVFAADYPEFIDGPLVAPGPRYFPRGDGEADVSVLVPAPVRHRIAGCTPWRVPVPTDALDDPSYVGSAYGLGKPSYYGNPPGLGRDDPFGRPLRYCR</sequence>
<dbReference type="RefSeq" id="WP_373319133.1">
    <property type="nucleotide sequence ID" value="NZ_BJZV01000013.1"/>
</dbReference>
<accession>A0A512JL97</accession>
<organism evidence="2 3">
    <name type="scientific">Methylobacterium gnaphalii</name>
    <dbReference type="NCBI Taxonomy" id="1010610"/>
    <lineage>
        <taxon>Bacteria</taxon>
        <taxon>Pseudomonadati</taxon>
        <taxon>Pseudomonadota</taxon>
        <taxon>Alphaproteobacteria</taxon>
        <taxon>Hyphomicrobiales</taxon>
        <taxon>Methylobacteriaceae</taxon>
        <taxon>Methylobacterium</taxon>
    </lineage>
</organism>
<keyword evidence="3" id="KW-1185">Reference proteome</keyword>
<protein>
    <submittedName>
        <fullName evidence="2">Uncharacterized protein</fullName>
    </submittedName>
</protein>
<dbReference type="EMBL" id="BJZV01000013">
    <property type="protein sequence ID" value="GEP10739.1"/>
    <property type="molecule type" value="Genomic_DNA"/>
</dbReference>
<gene>
    <name evidence="2" type="ORF">MGN01_25840</name>
</gene>
<feature type="chain" id="PRO_5021709032" evidence="1">
    <location>
        <begin position="31"/>
        <end position="123"/>
    </location>
</feature>
<feature type="signal peptide" evidence="1">
    <location>
        <begin position="1"/>
        <end position="30"/>
    </location>
</feature>
<name>A0A512JL97_9HYPH</name>
<dbReference type="Proteomes" id="UP000321750">
    <property type="component" value="Unassembled WGS sequence"/>
</dbReference>
<evidence type="ECO:0000256" key="1">
    <source>
        <dbReference type="SAM" id="SignalP"/>
    </source>
</evidence>
<comment type="caution">
    <text evidence="2">The sequence shown here is derived from an EMBL/GenBank/DDBJ whole genome shotgun (WGS) entry which is preliminary data.</text>
</comment>
<reference evidence="2 3" key="1">
    <citation type="submission" date="2019-07" db="EMBL/GenBank/DDBJ databases">
        <title>Whole genome shotgun sequence of Methylobacterium gnaphalii NBRC 107716.</title>
        <authorList>
            <person name="Hosoyama A."/>
            <person name="Uohara A."/>
            <person name="Ohji S."/>
            <person name="Ichikawa N."/>
        </authorList>
    </citation>
    <scope>NUCLEOTIDE SEQUENCE [LARGE SCALE GENOMIC DNA]</scope>
    <source>
        <strain evidence="2 3">NBRC 107716</strain>
    </source>
</reference>
<keyword evidence="1" id="KW-0732">Signal</keyword>